<feature type="transmembrane region" description="Helical" evidence="1">
    <location>
        <begin position="71"/>
        <end position="94"/>
    </location>
</feature>
<dbReference type="AlphaFoldDB" id="A0A2T8IEG5"/>
<dbReference type="Gramene" id="PVH36065">
    <property type="protein sequence ID" value="PVH36065"/>
    <property type="gene ID" value="PAHAL_7G347500"/>
</dbReference>
<feature type="transmembrane region" description="Helical" evidence="1">
    <location>
        <begin position="29"/>
        <end position="50"/>
    </location>
</feature>
<keyword evidence="1" id="KW-0472">Membrane</keyword>
<feature type="transmembrane region" description="Helical" evidence="1">
    <location>
        <begin position="106"/>
        <end position="124"/>
    </location>
</feature>
<dbReference type="EMBL" id="CM008052">
    <property type="protein sequence ID" value="PVH36065.1"/>
    <property type="molecule type" value="Genomic_DNA"/>
</dbReference>
<accession>A0A2T8IEG5</accession>
<gene>
    <name evidence="2" type="ORF">PAHAL_7G347500</name>
</gene>
<name>A0A2T8IEG5_9POAL</name>
<dbReference type="Proteomes" id="UP000243499">
    <property type="component" value="Chromosome 7"/>
</dbReference>
<proteinExistence type="predicted"/>
<reference evidence="2" key="1">
    <citation type="submission" date="2018-04" db="EMBL/GenBank/DDBJ databases">
        <title>WGS assembly of Panicum hallii.</title>
        <authorList>
            <person name="Lovell J."/>
            <person name="Jenkins J."/>
            <person name="Lowry D."/>
            <person name="Mamidi S."/>
            <person name="Sreedasyam A."/>
            <person name="Weng X."/>
            <person name="Barry K."/>
            <person name="Bonette J."/>
            <person name="Campitelli B."/>
            <person name="Daum C."/>
            <person name="Gordon S."/>
            <person name="Gould B."/>
            <person name="Lipzen A."/>
            <person name="Macqueen A."/>
            <person name="Palacio-Mejia J."/>
            <person name="Plott C."/>
            <person name="Shakirov E."/>
            <person name="Shu S."/>
            <person name="Yoshinaga Y."/>
            <person name="Zane M."/>
            <person name="Rokhsar D."/>
            <person name="Grimwood J."/>
            <person name="Schmutz J."/>
            <person name="Juenger T."/>
        </authorList>
    </citation>
    <scope>NUCLEOTIDE SEQUENCE [LARGE SCALE GENOMIC DNA]</scope>
    <source>
        <strain evidence="2">FIL2</strain>
    </source>
</reference>
<keyword evidence="1" id="KW-0812">Transmembrane</keyword>
<organism evidence="2">
    <name type="scientific">Panicum hallii</name>
    <dbReference type="NCBI Taxonomy" id="206008"/>
    <lineage>
        <taxon>Eukaryota</taxon>
        <taxon>Viridiplantae</taxon>
        <taxon>Streptophyta</taxon>
        <taxon>Embryophyta</taxon>
        <taxon>Tracheophyta</taxon>
        <taxon>Spermatophyta</taxon>
        <taxon>Magnoliopsida</taxon>
        <taxon>Liliopsida</taxon>
        <taxon>Poales</taxon>
        <taxon>Poaceae</taxon>
        <taxon>PACMAD clade</taxon>
        <taxon>Panicoideae</taxon>
        <taxon>Panicodae</taxon>
        <taxon>Paniceae</taxon>
        <taxon>Panicinae</taxon>
        <taxon>Panicum</taxon>
        <taxon>Panicum sect. Panicum</taxon>
    </lineage>
</organism>
<keyword evidence="1" id="KW-1133">Transmembrane helix</keyword>
<feature type="transmembrane region" description="Helical" evidence="1">
    <location>
        <begin position="5"/>
        <end position="23"/>
    </location>
</feature>
<evidence type="ECO:0000256" key="1">
    <source>
        <dbReference type="SAM" id="Phobius"/>
    </source>
</evidence>
<protein>
    <submittedName>
        <fullName evidence="2">Uncharacterized protein</fullName>
    </submittedName>
</protein>
<sequence length="129" mass="15964">MQSNLIVSWIFMLFLYHFFVKWCRVSEHLVPYFVVFHTLYLCAYYIELFFKKKKLSVLEMSVRQFQWQHGLFRWSCDLWVYIFARLLHFITWYLDHPLAESTLHKFSWSPSVMIYTSLMWIFFLSSQGF</sequence>
<evidence type="ECO:0000313" key="2">
    <source>
        <dbReference type="EMBL" id="PVH36065.1"/>
    </source>
</evidence>